<dbReference type="OrthoDB" id="7869097at2759"/>
<dbReference type="HAMAP" id="MF_00063">
    <property type="entry name" value="CysH"/>
    <property type="match status" value="1"/>
</dbReference>
<dbReference type="NCBIfam" id="TIGR02057">
    <property type="entry name" value="PAPS_reductase"/>
    <property type="match status" value="1"/>
</dbReference>
<dbReference type="Proteomes" id="UP000053927">
    <property type="component" value="Unassembled WGS sequence"/>
</dbReference>
<dbReference type="SUPFAM" id="SSF52402">
    <property type="entry name" value="Adenine nucleotide alpha hydrolases-like"/>
    <property type="match status" value="1"/>
</dbReference>
<comment type="pathway">
    <text evidence="3">Sulfur metabolism; hydrogen sulfide biosynthesis; sulfite from sulfate.</text>
</comment>
<dbReference type="GeneID" id="18806412"/>
<evidence type="ECO:0000256" key="1">
    <source>
        <dbReference type="ARBA" id="ARBA00009732"/>
    </source>
</evidence>
<keyword evidence="6" id="KW-1185">Reference proteome</keyword>
<evidence type="ECO:0000313" key="5">
    <source>
        <dbReference type="EMBL" id="EIM80479.1"/>
    </source>
</evidence>
<feature type="domain" description="Phosphoadenosine phosphosulphate reductase" evidence="4">
    <location>
        <begin position="47"/>
        <end position="221"/>
    </location>
</feature>
<dbReference type="InterPro" id="IPR004511">
    <property type="entry name" value="PAPS/APS_Rdtase"/>
</dbReference>
<gene>
    <name evidence="5" type="ORF">STEHIDRAFT_68093</name>
</gene>
<dbReference type="RefSeq" id="XP_007310384.1">
    <property type="nucleotide sequence ID" value="XM_007310322.1"/>
</dbReference>
<dbReference type="Pfam" id="PF01507">
    <property type="entry name" value="PAPS_reduct"/>
    <property type="match status" value="1"/>
</dbReference>
<dbReference type="InterPro" id="IPR002500">
    <property type="entry name" value="PAPS_reduct_dom"/>
</dbReference>
<dbReference type="PANTHER" id="PTHR46509:SF1">
    <property type="entry name" value="PHOSPHOADENOSINE PHOSPHOSULFATE REDUCTASE"/>
    <property type="match status" value="1"/>
</dbReference>
<evidence type="ECO:0000256" key="2">
    <source>
        <dbReference type="ARBA" id="ARBA00023002"/>
    </source>
</evidence>
<dbReference type="InterPro" id="IPR014729">
    <property type="entry name" value="Rossmann-like_a/b/a_fold"/>
</dbReference>
<dbReference type="CDD" id="cd23945">
    <property type="entry name" value="PAPS_reductase"/>
    <property type="match status" value="1"/>
</dbReference>
<evidence type="ECO:0000313" key="6">
    <source>
        <dbReference type="Proteomes" id="UP000053927"/>
    </source>
</evidence>
<accession>R7RYS6</accession>
<reference evidence="6" key="1">
    <citation type="journal article" date="2012" name="Science">
        <title>The Paleozoic origin of enzymatic lignin decomposition reconstructed from 31 fungal genomes.</title>
        <authorList>
            <person name="Floudas D."/>
            <person name="Binder M."/>
            <person name="Riley R."/>
            <person name="Barry K."/>
            <person name="Blanchette R.A."/>
            <person name="Henrissat B."/>
            <person name="Martinez A.T."/>
            <person name="Otillar R."/>
            <person name="Spatafora J.W."/>
            <person name="Yadav J.S."/>
            <person name="Aerts A."/>
            <person name="Benoit I."/>
            <person name="Boyd A."/>
            <person name="Carlson A."/>
            <person name="Copeland A."/>
            <person name="Coutinho P.M."/>
            <person name="de Vries R.P."/>
            <person name="Ferreira P."/>
            <person name="Findley K."/>
            <person name="Foster B."/>
            <person name="Gaskell J."/>
            <person name="Glotzer D."/>
            <person name="Gorecki P."/>
            <person name="Heitman J."/>
            <person name="Hesse C."/>
            <person name="Hori C."/>
            <person name="Igarashi K."/>
            <person name="Jurgens J.A."/>
            <person name="Kallen N."/>
            <person name="Kersten P."/>
            <person name="Kohler A."/>
            <person name="Kuees U."/>
            <person name="Kumar T.K.A."/>
            <person name="Kuo A."/>
            <person name="LaButti K."/>
            <person name="Larrondo L.F."/>
            <person name="Lindquist E."/>
            <person name="Ling A."/>
            <person name="Lombard V."/>
            <person name="Lucas S."/>
            <person name="Lundell T."/>
            <person name="Martin R."/>
            <person name="McLaughlin D.J."/>
            <person name="Morgenstern I."/>
            <person name="Morin E."/>
            <person name="Murat C."/>
            <person name="Nagy L.G."/>
            <person name="Nolan M."/>
            <person name="Ohm R.A."/>
            <person name="Patyshakuliyeva A."/>
            <person name="Rokas A."/>
            <person name="Ruiz-Duenas F.J."/>
            <person name="Sabat G."/>
            <person name="Salamov A."/>
            <person name="Samejima M."/>
            <person name="Schmutz J."/>
            <person name="Slot J.C."/>
            <person name="St John F."/>
            <person name="Stenlid J."/>
            <person name="Sun H."/>
            <person name="Sun S."/>
            <person name="Syed K."/>
            <person name="Tsang A."/>
            <person name="Wiebenga A."/>
            <person name="Young D."/>
            <person name="Pisabarro A."/>
            <person name="Eastwood D.C."/>
            <person name="Martin F."/>
            <person name="Cullen D."/>
            <person name="Grigoriev I.V."/>
            <person name="Hibbett D.S."/>
        </authorList>
    </citation>
    <scope>NUCLEOTIDE SEQUENCE [LARGE SCALE GENOMIC DNA]</scope>
    <source>
        <strain evidence="6">FP-91666</strain>
    </source>
</reference>
<dbReference type="NCBIfam" id="TIGR00434">
    <property type="entry name" value="cysH"/>
    <property type="match status" value="1"/>
</dbReference>
<dbReference type="EMBL" id="JH687398">
    <property type="protein sequence ID" value="EIM80479.1"/>
    <property type="molecule type" value="Genomic_DNA"/>
</dbReference>
<dbReference type="GO" id="GO:0019379">
    <property type="term" value="P:sulfate assimilation, phosphoadenylyl sulfate reduction by phosphoadenylyl-sulfate reductase (thioredoxin)"/>
    <property type="evidence" value="ECO:0007669"/>
    <property type="project" value="InterPro"/>
</dbReference>
<sequence>MTVAAPELPKPATLPVLMENLDKINAYLSPLTPEEILQWAIDYLPNLYQTTAFGLTGLVAIDMLSKITTSPPPLIFLDTLYHFPETYELVEEVKERYNVPVNVYKPDGCETAQDFERKYGEKLWETNEDVYDFYVKVEPARRAYQELNVQSVITGRRASQGAARATLQPLEIDSTGLIKLNPLFAWNFHLVDWYIKSNEVPRNKLLDKGYKSVGDWHSTVPVSGEGDEAERAGRWAGKQEKTECGLHVDYFAMKAKLKKEVRSLCLLLIRRYELNYAPWTYSKRPWPQPRRMKLVSLLNCR</sequence>
<name>R7RYS6_STEHR</name>
<keyword evidence="2" id="KW-0560">Oxidoreductase</keyword>
<evidence type="ECO:0000256" key="3">
    <source>
        <dbReference type="ARBA" id="ARBA00024327"/>
    </source>
</evidence>
<dbReference type="GO" id="GO:0004604">
    <property type="term" value="F:phosphoadenylyl-sulfate reductase (thioredoxin) activity"/>
    <property type="evidence" value="ECO:0007669"/>
    <property type="project" value="InterPro"/>
</dbReference>
<dbReference type="PANTHER" id="PTHR46509">
    <property type="entry name" value="PHOSPHOADENOSINE PHOSPHOSULFATE REDUCTASE"/>
    <property type="match status" value="1"/>
</dbReference>
<dbReference type="AlphaFoldDB" id="R7RYS6"/>
<dbReference type="NCBIfam" id="NF002537">
    <property type="entry name" value="PRK02090.1"/>
    <property type="match status" value="1"/>
</dbReference>
<dbReference type="eggNOG" id="KOG0189">
    <property type="taxonomic scope" value="Eukaryota"/>
</dbReference>
<evidence type="ECO:0000259" key="4">
    <source>
        <dbReference type="Pfam" id="PF01507"/>
    </source>
</evidence>
<proteinExistence type="inferred from homology"/>
<dbReference type="GO" id="GO:0005737">
    <property type="term" value="C:cytoplasm"/>
    <property type="evidence" value="ECO:0007669"/>
    <property type="project" value="TreeGrafter"/>
</dbReference>
<dbReference type="Gene3D" id="3.40.50.620">
    <property type="entry name" value="HUPs"/>
    <property type="match status" value="1"/>
</dbReference>
<organism evidence="5 6">
    <name type="scientific">Stereum hirsutum (strain FP-91666)</name>
    <name type="common">White-rot fungus</name>
    <dbReference type="NCBI Taxonomy" id="721885"/>
    <lineage>
        <taxon>Eukaryota</taxon>
        <taxon>Fungi</taxon>
        <taxon>Dikarya</taxon>
        <taxon>Basidiomycota</taxon>
        <taxon>Agaricomycotina</taxon>
        <taxon>Agaricomycetes</taxon>
        <taxon>Russulales</taxon>
        <taxon>Stereaceae</taxon>
        <taxon>Stereum</taxon>
    </lineage>
</organism>
<protein>
    <submittedName>
        <fullName evidence="5">Phosphoadenosine phosphosulfate reductase thioredoxin</fullName>
    </submittedName>
</protein>
<comment type="similarity">
    <text evidence="1">Belongs to the PAPS reductase family. CysH subfamily.</text>
</comment>
<dbReference type="InterPro" id="IPR011800">
    <property type="entry name" value="PAPS_reductase_CysH"/>
</dbReference>
<dbReference type="KEGG" id="shs:STEHIDRAFT_68093"/>
<dbReference type="OMA" id="TNFRPYE"/>